<dbReference type="CDD" id="cd06225">
    <property type="entry name" value="HAMP"/>
    <property type="match status" value="1"/>
</dbReference>
<dbReference type="SUPFAM" id="SSF158472">
    <property type="entry name" value="HAMP domain-like"/>
    <property type="match status" value="1"/>
</dbReference>
<keyword evidence="5" id="KW-0808">Transferase</keyword>
<gene>
    <name evidence="16" type="ORF">GCM10023231_24660</name>
</gene>
<dbReference type="EMBL" id="BAABIQ010000036">
    <property type="protein sequence ID" value="GAA4795310.1"/>
    <property type="molecule type" value="Genomic_DNA"/>
</dbReference>
<keyword evidence="10" id="KW-1133">Transmembrane helix</keyword>
<evidence type="ECO:0000256" key="8">
    <source>
        <dbReference type="ARBA" id="ARBA00022777"/>
    </source>
</evidence>
<dbReference type="InterPro" id="IPR005467">
    <property type="entry name" value="His_kinase_dom"/>
</dbReference>
<dbReference type="PROSITE" id="PS50885">
    <property type="entry name" value="HAMP"/>
    <property type="match status" value="1"/>
</dbReference>
<dbReference type="InterPro" id="IPR003594">
    <property type="entry name" value="HATPase_dom"/>
</dbReference>
<name>A0ABP9BJY9_9SPHI</name>
<keyword evidence="6" id="KW-0812">Transmembrane</keyword>
<dbReference type="Gene3D" id="1.10.287.130">
    <property type="match status" value="1"/>
</dbReference>
<comment type="subcellular location">
    <subcellularLocation>
        <location evidence="2">Membrane</location>
        <topology evidence="2">Multi-pass membrane protein</topology>
    </subcellularLocation>
</comment>
<dbReference type="Proteomes" id="UP001501411">
    <property type="component" value="Unassembled WGS sequence"/>
</dbReference>
<evidence type="ECO:0000256" key="1">
    <source>
        <dbReference type="ARBA" id="ARBA00000085"/>
    </source>
</evidence>
<evidence type="ECO:0000313" key="16">
    <source>
        <dbReference type="EMBL" id="GAA4795310.1"/>
    </source>
</evidence>
<dbReference type="InterPro" id="IPR004358">
    <property type="entry name" value="Sig_transdc_His_kin-like_C"/>
</dbReference>
<protein>
    <recommendedName>
        <fullName evidence="3">histidine kinase</fullName>
        <ecNumber evidence="3">2.7.13.3</ecNumber>
    </recommendedName>
</protein>
<evidence type="ECO:0000256" key="6">
    <source>
        <dbReference type="ARBA" id="ARBA00022692"/>
    </source>
</evidence>
<dbReference type="Gene3D" id="6.10.340.10">
    <property type="match status" value="1"/>
</dbReference>
<reference evidence="17" key="1">
    <citation type="journal article" date="2019" name="Int. J. Syst. Evol. Microbiol.">
        <title>The Global Catalogue of Microorganisms (GCM) 10K type strain sequencing project: providing services to taxonomists for standard genome sequencing and annotation.</title>
        <authorList>
            <consortium name="The Broad Institute Genomics Platform"/>
            <consortium name="The Broad Institute Genome Sequencing Center for Infectious Disease"/>
            <person name="Wu L."/>
            <person name="Ma J."/>
        </authorList>
    </citation>
    <scope>NUCLEOTIDE SEQUENCE [LARGE SCALE GENOMIC DNA]</scope>
    <source>
        <strain evidence="17">JCM 18200</strain>
    </source>
</reference>
<keyword evidence="7" id="KW-0547">Nucleotide-binding</keyword>
<dbReference type="Pfam" id="PF00989">
    <property type="entry name" value="PAS"/>
    <property type="match status" value="1"/>
</dbReference>
<evidence type="ECO:0000256" key="2">
    <source>
        <dbReference type="ARBA" id="ARBA00004141"/>
    </source>
</evidence>
<feature type="domain" description="HAMP" evidence="15">
    <location>
        <begin position="166"/>
        <end position="218"/>
    </location>
</feature>
<dbReference type="InterPro" id="IPR003660">
    <property type="entry name" value="HAMP_dom"/>
</dbReference>
<dbReference type="SMART" id="SM00304">
    <property type="entry name" value="HAMP"/>
    <property type="match status" value="1"/>
</dbReference>
<dbReference type="SMART" id="SM00091">
    <property type="entry name" value="PAS"/>
    <property type="match status" value="1"/>
</dbReference>
<evidence type="ECO:0000256" key="4">
    <source>
        <dbReference type="ARBA" id="ARBA00022553"/>
    </source>
</evidence>
<dbReference type="SUPFAM" id="SSF55874">
    <property type="entry name" value="ATPase domain of HSP90 chaperone/DNA topoisomerase II/histidine kinase"/>
    <property type="match status" value="1"/>
</dbReference>
<organism evidence="16 17">
    <name type="scientific">Olivibacter ginsenosidimutans</name>
    <dbReference type="NCBI Taxonomy" id="1176537"/>
    <lineage>
        <taxon>Bacteria</taxon>
        <taxon>Pseudomonadati</taxon>
        <taxon>Bacteroidota</taxon>
        <taxon>Sphingobacteriia</taxon>
        <taxon>Sphingobacteriales</taxon>
        <taxon>Sphingobacteriaceae</taxon>
        <taxon>Olivibacter</taxon>
    </lineage>
</organism>
<feature type="domain" description="PAS" evidence="14">
    <location>
        <begin position="227"/>
        <end position="272"/>
    </location>
</feature>
<comment type="caution">
    <text evidence="16">The sequence shown here is derived from an EMBL/GenBank/DDBJ whole genome shotgun (WGS) entry which is preliminary data.</text>
</comment>
<comment type="catalytic activity">
    <reaction evidence="1">
        <text>ATP + protein L-histidine = ADP + protein N-phospho-L-histidine.</text>
        <dbReference type="EC" id="2.7.13.3"/>
    </reaction>
</comment>
<dbReference type="InterPro" id="IPR003661">
    <property type="entry name" value="HisK_dim/P_dom"/>
</dbReference>
<dbReference type="PANTHER" id="PTHR42878">
    <property type="entry name" value="TWO-COMPONENT HISTIDINE KINASE"/>
    <property type="match status" value="1"/>
</dbReference>
<dbReference type="Gene3D" id="3.30.565.10">
    <property type="entry name" value="Histidine kinase-like ATPase, C-terminal domain"/>
    <property type="match status" value="1"/>
</dbReference>
<evidence type="ECO:0000256" key="11">
    <source>
        <dbReference type="ARBA" id="ARBA00023012"/>
    </source>
</evidence>
<dbReference type="EC" id="2.7.13.3" evidence="3"/>
<accession>A0ABP9BJY9</accession>
<dbReference type="PANTHER" id="PTHR42878:SF7">
    <property type="entry name" value="SENSOR HISTIDINE KINASE GLRK"/>
    <property type="match status" value="1"/>
</dbReference>
<dbReference type="SMART" id="SM00388">
    <property type="entry name" value="HisKA"/>
    <property type="match status" value="1"/>
</dbReference>
<dbReference type="PROSITE" id="PS50112">
    <property type="entry name" value="PAS"/>
    <property type="match status" value="1"/>
</dbReference>
<dbReference type="SMART" id="SM00387">
    <property type="entry name" value="HATPase_c"/>
    <property type="match status" value="1"/>
</dbReference>
<dbReference type="PRINTS" id="PR00344">
    <property type="entry name" value="BCTRLSENSOR"/>
</dbReference>
<feature type="domain" description="Histidine kinase" evidence="13">
    <location>
        <begin position="357"/>
        <end position="571"/>
    </location>
</feature>
<evidence type="ECO:0000256" key="3">
    <source>
        <dbReference type="ARBA" id="ARBA00012438"/>
    </source>
</evidence>
<evidence type="ECO:0000256" key="9">
    <source>
        <dbReference type="ARBA" id="ARBA00022840"/>
    </source>
</evidence>
<evidence type="ECO:0000259" key="14">
    <source>
        <dbReference type="PROSITE" id="PS50112"/>
    </source>
</evidence>
<keyword evidence="4" id="KW-0597">Phosphoprotein</keyword>
<keyword evidence="17" id="KW-1185">Reference proteome</keyword>
<evidence type="ECO:0000259" key="13">
    <source>
        <dbReference type="PROSITE" id="PS50109"/>
    </source>
</evidence>
<dbReference type="InterPro" id="IPR036890">
    <property type="entry name" value="HATPase_C_sf"/>
</dbReference>
<sequence length="571" mass="64407">MKIKTKLTLGVGLLFLLIVTLSAISIWNLQQMKKDTELILKANYNTLTYSRNMLRELDHFRNDSLAIKLFEENLAKQRINVTEKGEKKATENLTIHFGQLANNKENTLLYPLIRQDILDIMMLNMQAISRKSASAMQTSENANLWIGTTGALCFLIAFVLLVNLPGNIANPIAELTASIKAITDRNYRQRVHLDGHSEFSELASSFNTMAEKLEEYAGSNLSRLLMEKKRIETLINNMHDPVIGLDEQQIVLFANDEAFRIIGLNREDILGKRISELAVQNDLLRSLCNDPALEKPRTGTIRIYADGKESFFEQELIPINIVPTGEKDEQFIGSVILLRNITPFRELDLAKTNFIATVSHELKTPIASIKMGLQLLHNETTGKLNQEQENLLQSIGEDSDRLLRITGELLNMSQVETGNIQLNIRQCNAHEMISYAVDATHIAAESKHLHVRIDMQEHLPLIKADPEKVAWVLTNFLSNAIRYSPEQGDIIVGITLKKEKICFSVQDHGKGIDNRYQQRIFERYFQVPGSNRTGTGLGLAISKEFIEAQGGEIGLESKPGMGSTFYFYLPL</sequence>
<dbReference type="NCBIfam" id="TIGR00229">
    <property type="entry name" value="sensory_box"/>
    <property type="match status" value="1"/>
</dbReference>
<dbReference type="CDD" id="cd00082">
    <property type="entry name" value="HisKA"/>
    <property type="match status" value="1"/>
</dbReference>
<dbReference type="PROSITE" id="PS50109">
    <property type="entry name" value="HIS_KIN"/>
    <property type="match status" value="1"/>
</dbReference>
<dbReference type="Gene3D" id="3.30.450.20">
    <property type="entry name" value="PAS domain"/>
    <property type="match status" value="1"/>
</dbReference>
<dbReference type="SUPFAM" id="SSF47384">
    <property type="entry name" value="Homodimeric domain of signal transducing histidine kinase"/>
    <property type="match status" value="1"/>
</dbReference>
<evidence type="ECO:0000256" key="12">
    <source>
        <dbReference type="ARBA" id="ARBA00023136"/>
    </source>
</evidence>
<dbReference type="InterPro" id="IPR013767">
    <property type="entry name" value="PAS_fold"/>
</dbReference>
<evidence type="ECO:0000256" key="7">
    <source>
        <dbReference type="ARBA" id="ARBA00022741"/>
    </source>
</evidence>
<keyword evidence="8" id="KW-0418">Kinase</keyword>
<dbReference type="InterPro" id="IPR036097">
    <property type="entry name" value="HisK_dim/P_sf"/>
</dbReference>
<keyword evidence="12" id="KW-0472">Membrane</keyword>
<dbReference type="CDD" id="cd00130">
    <property type="entry name" value="PAS"/>
    <property type="match status" value="1"/>
</dbReference>
<keyword evidence="11" id="KW-0902">Two-component regulatory system</keyword>
<dbReference type="InterPro" id="IPR035965">
    <property type="entry name" value="PAS-like_dom_sf"/>
</dbReference>
<dbReference type="SUPFAM" id="SSF55785">
    <property type="entry name" value="PYP-like sensor domain (PAS domain)"/>
    <property type="match status" value="1"/>
</dbReference>
<evidence type="ECO:0000259" key="15">
    <source>
        <dbReference type="PROSITE" id="PS50885"/>
    </source>
</evidence>
<dbReference type="Pfam" id="PF00672">
    <property type="entry name" value="HAMP"/>
    <property type="match status" value="1"/>
</dbReference>
<evidence type="ECO:0000256" key="5">
    <source>
        <dbReference type="ARBA" id="ARBA00022679"/>
    </source>
</evidence>
<dbReference type="InterPro" id="IPR050351">
    <property type="entry name" value="BphY/WalK/GraS-like"/>
</dbReference>
<dbReference type="RefSeq" id="WP_345232095.1">
    <property type="nucleotide sequence ID" value="NZ_BAABIQ010000036.1"/>
</dbReference>
<dbReference type="GO" id="GO:0005524">
    <property type="term" value="F:ATP binding"/>
    <property type="evidence" value="ECO:0007669"/>
    <property type="project" value="UniProtKB-KW"/>
</dbReference>
<proteinExistence type="predicted"/>
<evidence type="ECO:0000313" key="17">
    <source>
        <dbReference type="Proteomes" id="UP001501411"/>
    </source>
</evidence>
<keyword evidence="9 16" id="KW-0067">ATP-binding</keyword>
<dbReference type="Pfam" id="PF00512">
    <property type="entry name" value="HisKA"/>
    <property type="match status" value="1"/>
</dbReference>
<evidence type="ECO:0000256" key="10">
    <source>
        <dbReference type="ARBA" id="ARBA00022989"/>
    </source>
</evidence>
<dbReference type="InterPro" id="IPR000014">
    <property type="entry name" value="PAS"/>
</dbReference>
<dbReference type="Pfam" id="PF02518">
    <property type="entry name" value="HATPase_c"/>
    <property type="match status" value="1"/>
</dbReference>